<proteinExistence type="predicted"/>
<name>A0A168JJJ5_CORDF</name>
<reference evidence="1 2" key="1">
    <citation type="journal article" date="2016" name="Genome Biol. Evol.">
        <title>Divergent and convergent evolution of fungal pathogenicity.</title>
        <authorList>
            <person name="Shang Y."/>
            <person name="Xiao G."/>
            <person name="Zheng P."/>
            <person name="Cen K."/>
            <person name="Zhan S."/>
            <person name="Wang C."/>
        </authorList>
    </citation>
    <scope>NUCLEOTIDE SEQUENCE [LARGE SCALE GENOMIC DNA]</scope>
    <source>
        <strain evidence="1 2">RCEF 1005</strain>
    </source>
</reference>
<keyword evidence="2" id="KW-1185">Reference proteome</keyword>
<dbReference type="InterPro" id="IPR021276">
    <property type="entry name" value="DUF2855"/>
</dbReference>
<dbReference type="OrthoDB" id="4859227at2759"/>
<protein>
    <submittedName>
        <fullName evidence="1">Uncharacterized protein</fullName>
    </submittedName>
</protein>
<accession>A0A168JJJ5</accession>
<dbReference type="EMBL" id="AZHF01000001">
    <property type="protein sequence ID" value="OAA80525.1"/>
    <property type="molecule type" value="Genomic_DNA"/>
</dbReference>
<sequence>MEFIASLKPAKVVVVDCGSGGEDIQNFHDAVLNSTESDLLHIHVGNFPSGLEKDDARITRVALDTGSIIERAGHQQGLGSVYKERDEAFKKWYDGNNRGKCEILWGHGIEGLNGAEETWKNLCSGNVSPGKALVFNLDVERDAR</sequence>
<dbReference type="Pfam" id="PF11017">
    <property type="entry name" value="DUF2855"/>
    <property type="match status" value="1"/>
</dbReference>
<comment type="caution">
    <text evidence="1">The sequence shown here is derived from an EMBL/GenBank/DDBJ whole genome shotgun (WGS) entry which is preliminary data.</text>
</comment>
<dbReference type="STRING" id="1081108.A0A168JJJ5"/>
<dbReference type="Proteomes" id="UP000076881">
    <property type="component" value="Unassembled WGS sequence"/>
</dbReference>
<dbReference type="AlphaFoldDB" id="A0A168JJJ5"/>
<evidence type="ECO:0000313" key="2">
    <source>
        <dbReference type="Proteomes" id="UP000076881"/>
    </source>
</evidence>
<organism evidence="1 2">
    <name type="scientific">Akanthomyces lecanii RCEF 1005</name>
    <dbReference type="NCBI Taxonomy" id="1081108"/>
    <lineage>
        <taxon>Eukaryota</taxon>
        <taxon>Fungi</taxon>
        <taxon>Dikarya</taxon>
        <taxon>Ascomycota</taxon>
        <taxon>Pezizomycotina</taxon>
        <taxon>Sordariomycetes</taxon>
        <taxon>Hypocreomycetidae</taxon>
        <taxon>Hypocreales</taxon>
        <taxon>Cordycipitaceae</taxon>
        <taxon>Akanthomyces</taxon>
        <taxon>Cordyceps confragosa</taxon>
    </lineage>
</organism>
<gene>
    <name evidence="1" type="ORF">LEL_00070</name>
</gene>
<evidence type="ECO:0000313" key="1">
    <source>
        <dbReference type="EMBL" id="OAA80525.1"/>
    </source>
</evidence>